<dbReference type="PANTHER" id="PTHR30204">
    <property type="entry name" value="REDOX-CYCLING DRUG-SENSING TRANSCRIPTIONAL ACTIVATOR SOXR"/>
    <property type="match status" value="1"/>
</dbReference>
<dbReference type="EMBL" id="JAVAMP010000010">
    <property type="protein sequence ID" value="MDP5275849.1"/>
    <property type="molecule type" value="Genomic_DNA"/>
</dbReference>
<keyword evidence="3" id="KW-0238">DNA-binding</keyword>
<accession>A0ABT9J4I4</accession>
<dbReference type="InterPro" id="IPR047057">
    <property type="entry name" value="MerR_fam"/>
</dbReference>
<dbReference type="RefSeq" id="WP_305993245.1">
    <property type="nucleotide sequence ID" value="NZ_JAVAMP010000010.1"/>
</dbReference>
<dbReference type="SUPFAM" id="SSF46955">
    <property type="entry name" value="Putative DNA-binding domain"/>
    <property type="match status" value="1"/>
</dbReference>
<proteinExistence type="predicted"/>
<evidence type="ECO:0000256" key="2">
    <source>
        <dbReference type="ARBA" id="ARBA00023015"/>
    </source>
</evidence>
<feature type="domain" description="HTH merR-type" evidence="5">
    <location>
        <begin position="1"/>
        <end position="71"/>
    </location>
</feature>
<evidence type="ECO:0000256" key="1">
    <source>
        <dbReference type="ARBA" id="ARBA00022491"/>
    </source>
</evidence>
<name>A0ABT9J4I4_9BACL</name>
<evidence type="ECO:0000313" key="6">
    <source>
        <dbReference type="EMBL" id="MDP5275849.1"/>
    </source>
</evidence>
<sequence length="255" mass="30121">MSMTINVFSTRTGLPPSTLRYYDRKNLLSPSERLNNGYRVYTEEQISAALMIHSLRQADVSIQDISDFLDANEQVKQQLIHKWRSEVEAKLSSITIAKQYLGGMTAQENHIHLTKWENERTFLWFKHTVPRKIHPFQHLMKRDAQLAKKWGYKIHPEIYVRTLDAKSKHMKGEIGFLLENENNNHNTAQHEEVYIEKIKPSLFAIWECSAHNEFLCFNYMQLLQKYGFLPIGLKLERFNSADHHFFQLMIPLMQK</sequence>
<reference evidence="6 7" key="1">
    <citation type="submission" date="2023-08" db="EMBL/GenBank/DDBJ databases">
        <authorList>
            <person name="Park J.-S."/>
        </authorList>
    </citation>
    <scope>NUCLEOTIDE SEQUENCE [LARGE SCALE GENOMIC DNA]</scope>
    <source>
        <strain evidence="6 7">2205SS18-9</strain>
    </source>
</reference>
<dbReference type="SMART" id="SM00422">
    <property type="entry name" value="HTH_MERR"/>
    <property type="match status" value="1"/>
</dbReference>
<protein>
    <submittedName>
        <fullName evidence="6">MerR family transcriptional regulator</fullName>
    </submittedName>
</protein>
<dbReference type="Pfam" id="PF13411">
    <property type="entry name" value="MerR_1"/>
    <property type="match status" value="1"/>
</dbReference>
<dbReference type="CDD" id="cd00592">
    <property type="entry name" value="HTH_MerR-like"/>
    <property type="match status" value="1"/>
</dbReference>
<keyword evidence="7" id="KW-1185">Reference proteome</keyword>
<gene>
    <name evidence="6" type="ORF">Q5Y73_17260</name>
</gene>
<keyword evidence="2" id="KW-0805">Transcription regulation</keyword>
<keyword evidence="1" id="KW-0678">Repressor</keyword>
<dbReference type="Proteomes" id="UP001231941">
    <property type="component" value="Unassembled WGS sequence"/>
</dbReference>
<keyword evidence="4" id="KW-0804">Transcription</keyword>
<dbReference type="InterPro" id="IPR000551">
    <property type="entry name" value="MerR-type_HTH_dom"/>
</dbReference>
<evidence type="ECO:0000259" key="5">
    <source>
        <dbReference type="PROSITE" id="PS50937"/>
    </source>
</evidence>
<evidence type="ECO:0000256" key="3">
    <source>
        <dbReference type="ARBA" id="ARBA00023125"/>
    </source>
</evidence>
<comment type="caution">
    <text evidence="6">The sequence shown here is derived from an EMBL/GenBank/DDBJ whole genome shotgun (WGS) entry which is preliminary data.</text>
</comment>
<organism evidence="6 7">
    <name type="scientific">Chengkuizengella axinellae</name>
    <dbReference type="NCBI Taxonomy" id="3064388"/>
    <lineage>
        <taxon>Bacteria</taxon>
        <taxon>Bacillati</taxon>
        <taxon>Bacillota</taxon>
        <taxon>Bacilli</taxon>
        <taxon>Bacillales</taxon>
        <taxon>Paenibacillaceae</taxon>
        <taxon>Chengkuizengella</taxon>
    </lineage>
</organism>
<dbReference type="PANTHER" id="PTHR30204:SF69">
    <property type="entry name" value="MERR-FAMILY TRANSCRIPTIONAL REGULATOR"/>
    <property type="match status" value="1"/>
</dbReference>
<evidence type="ECO:0000313" key="7">
    <source>
        <dbReference type="Proteomes" id="UP001231941"/>
    </source>
</evidence>
<dbReference type="Gene3D" id="1.10.1660.10">
    <property type="match status" value="1"/>
</dbReference>
<dbReference type="InterPro" id="IPR009061">
    <property type="entry name" value="DNA-bd_dom_put_sf"/>
</dbReference>
<dbReference type="PROSITE" id="PS50937">
    <property type="entry name" value="HTH_MERR_2"/>
    <property type="match status" value="1"/>
</dbReference>
<evidence type="ECO:0000256" key="4">
    <source>
        <dbReference type="ARBA" id="ARBA00023163"/>
    </source>
</evidence>